<evidence type="ECO:0000313" key="2">
    <source>
        <dbReference type="Proteomes" id="UP000183954"/>
    </source>
</evidence>
<evidence type="ECO:0000313" key="1">
    <source>
        <dbReference type="EMBL" id="SHI27011.1"/>
    </source>
</evidence>
<dbReference type="AlphaFoldDB" id="A0A1M5ZS32"/>
<keyword evidence="2" id="KW-1185">Reference proteome</keyword>
<reference evidence="2" key="1">
    <citation type="submission" date="2016-11" db="EMBL/GenBank/DDBJ databases">
        <authorList>
            <person name="Varghese N."/>
            <person name="Submissions S."/>
        </authorList>
    </citation>
    <scope>NUCLEOTIDE SEQUENCE [LARGE SCALE GENOMIC DNA]</scope>
    <source>
        <strain evidence="2">DSM 15449</strain>
    </source>
</reference>
<protein>
    <submittedName>
        <fullName evidence="1">Uncharacterized protein</fullName>
    </submittedName>
</protein>
<name>A0A1M5ZS32_9FIRM</name>
<accession>A0A1M5ZS32</accession>
<dbReference type="OrthoDB" id="1752602at2"/>
<dbReference type="EMBL" id="FQXJ01000014">
    <property type="protein sequence ID" value="SHI27011.1"/>
    <property type="molecule type" value="Genomic_DNA"/>
</dbReference>
<dbReference type="RefSeq" id="WP_073031089.1">
    <property type="nucleotide sequence ID" value="NZ_FQXJ01000014.1"/>
</dbReference>
<dbReference type="Proteomes" id="UP000183954">
    <property type="component" value="Unassembled WGS sequence"/>
</dbReference>
<sequence length="147" mass="16512">MNKKKIFKWFTMSVGVLTLAVLLLGNVSSVFSTEKVKHLDVEDTIKASAIKTFDIDTNKVKPHFSSELNEKSTSLPEDIKSKAIRTFLKLTDEGGFKIGDYIPIYFIGENEVSIAIKHSDGTISLHKFDISKEKPIKTDHIVKEAKK</sequence>
<organism evidence="1 2">
    <name type="scientific">Desulfosporosinus lacus DSM 15449</name>
    <dbReference type="NCBI Taxonomy" id="1121420"/>
    <lineage>
        <taxon>Bacteria</taxon>
        <taxon>Bacillati</taxon>
        <taxon>Bacillota</taxon>
        <taxon>Clostridia</taxon>
        <taxon>Eubacteriales</taxon>
        <taxon>Desulfitobacteriaceae</taxon>
        <taxon>Desulfosporosinus</taxon>
    </lineage>
</organism>
<proteinExistence type="predicted"/>
<gene>
    <name evidence="1" type="ORF">SAMN02746098_03599</name>
</gene>
<dbReference type="STRING" id="1121420.SAMN02746098_03599"/>